<keyword evidence="2" id="KW-0732">Signal</keyword>
<dbReference type="Pfam" id="PF13715">
    <property type="entry name" value="CarbopepD_reg_2"/>
    <property type="match status" value="1"/>
</dbReference>
<dbReference type="Pfam" id="PF07715">
    <property type="entry name" value="Plug"/>
    <property type="match status" value="1"/>
</dbReference>
<dbReference type="PROSITE" id="PS52016">
    <property type="entry name" value="TONB_DEPENDENT_REC_3"/>
    <property type="match status" value="1"/>
</dbReference>
<reference evidence="6" key="3">
    <citation type="submission" date="2021-02" db="EMBL/GenBank/DDBJ databases">
        <title>Infant gut strain persistence is associated with maternal origin, phylogeny, and functional potential including surface adhesion and iron acquisition.</title>
        <authorList>
            <person name="Lou Y.C."/>
        </authorList>
    </citation>
    <scope>NUCLEOTIDE SEQUENCE</scope>
    <source>
        <strain evidence="6">L3_082_243G1_dasL3_082_243G1_maxbin2.maxbin.015s ta_sub</strain>
    </source>
</reference>
<dbReference type="Gene3D" id="2.170.130.10">
    <property type="entry name" value="TonB-dependent receptor, plug domain"/>
    <property type="match status" value="1"/>
</dbReference>
<organism evidence="8 10">
    <name type="scientific">Bacteroides thetaiotaomicron</name>
    <dbReference type="NCBI Taxonomy" id="818"/>
    <lineage>
        <taxon>Bacteria</taxon>
        <taxon>Pseudomonadati</taxon>
        <taxon>Bacteroidota</taxon>
        <taxon>Bacteroidia</taxon>
        <taxon>Bacteroidales</taxon>
        <taxon>Bacteroidaceae</taxon>
        <taxon>Bacteroides</taxon>
    </lineage>
</organism>
<dbReference type="DNASU" id="1073080"/>
<dbReference type="Proteomes" id="UP001156216">
    <property type="component" value="Chromosome"/>
</dbReference>
<comment type="similarity">
    <text evidence="1">Belongs to the TonB-dependent receptor family.</text>
</comment>
<feature type="domain" description="TonB-dependent receptor plug" evidence="3">
    <location>
        <begin position="117"/>
        <end position="222"/>
    </location>
</feature>
<dbReference type="OMA" id="NFRESTF"/>
<dbReference type="EMBL" id="CP083681">
    <property type="protein sequence ID" value="UYU70133.1"/>
    <property type="molecule type" value="Genomic_DNA"/>
</dbReference>
<evidence type="ECO:0000256" key="2">
    <source>
        <dbReference type="SAM" id="SignalP"/>
    </source>
</evidence>
<dbReference type="FunFam" id="2.60.40.1120:FF:000003">
    <property type="entry name" value="Outer membrane protein Omp121"/>
    <property type="match status" value="1"/>
</dbReference>
<dbReference type="InterPro" id="IPR039426">
    <property type="entry name" value="TonB-dep_rcpt-like"/>
</dbReference>
<evidence type="ECO:0000313" key="12">
    <source>
        <dbReference type="Proteomes" id="UP000460317"/>
    </source>
</evidence>
<accession>A0A173SK38</accession>
<dbReference type="InterPro" id="IPR012910">
    <property type="entry name" value="Plug_dom"/>
</dbReference>
<dbReference type="EMBL" id="WCSB01000044">
    <property type="protein sequence ID" value="KAB4447375.1"/>
    <property type="molecule type" value="Genomic_DNA"/>
</dbReference>
<evidence type="ECO:0000313" key="9">
    <source>
        <dbReference type="EMBL" id="UYU70133.1"/>
    </source>
</evidence>
<dbReference type="SUPFAM" id="SSF49464">
    <property type="entry name" value="Carboxypeptidase regulatory domain-like"/>
    <property type="match status" value="1"/>
</dbReference>
<feature type="chain" id="PRO_5002966952" evidence="2">
    <location>
        <begin position="21"/>
        <end position="1046"/>
    </location>
</feature>
<evidence type="ECO:0000313" key="5">
    <source>
        <dbReference type="EMBL" id="KAB4470457.1"/>
    </source>
</evidence>
<evidence type="ECO:0000313" key="7">
    <source>
        <dbReference type="EMBL" id="MDC2238232.1"/>
    </source>
</evidence>
<accession>C6IUG9</accession>
<dbReference type="InterPro" id="IPR037066">
    <property type="entry name" value="Plug_dom_sf"/>
</dbReference>
<dbReference type="Proteomes" id="UP000460317">
    <property type="component" value="Unassembled WGS sequence"/>
</dbReference>
<dbReference type="RefSeq" id="WP_008767673.1">
    <property type="nucleotide sequence ID" value="NZ_BAABXH010000005.1"/>
</dbReference>
<reference evidence="7" key="5">
    <citation type="submission" date="2022-10" db="EMBL/GenBank/DDBJ databases">
        <title>Human gut microbiome strain richness.</title>
        <authorList>
            <person name="Chen-Liaw A."/>
        </authorList>
    </citation>
    <scope>NUCLEOTIDE SEQUENCE</scope>
    <source>
        <strain evidence="7">1001283st1_A3_1001283B150304_161114</strain>
    </source>
</reference>
<dbReference type="PROSITE" id="PS00018">
    <property type="entry name" value="EF_HAND_1"/>
    <property type="match status" value="1"/>
</dbReference>
<keyword evidence="1" id="KW-0998">Cell outer membrane</keyword>
<keyword evidence="1" id="KW-1134">Transmembrane beta strand</keyword>
<dbReference type="Proteomes" id="UP000284785">
    <property type="component" value="Unassembled WGS sequence"/>
</dbReference>
<evidence type="ECO:0000313" key="10">
    <source>
        <dbReference type="Proteomes" id="UP000284785"/>
    </source>
</evidence>
<keyword evidence="1" id="KW-0812">Transmembrane</keyword>
<keyword evidence="8" id="KW-0675">Receptor</keyword>
<dbReference type="InterPro" id="IPR023996">
    <property type="entry name" value="TonB-dep_OMP_SusC/RagA"/>
</dbReference>
<evidence type="ECO:0000313" key="11">
    <source>
        <dbReference type="Proteomes" id="UP000436858"/>
    </source>
</evidence>
<comment type="subcellular location">
    <subcellularLocation>
        <location evidence="1">Cell outer membrane</location>
        <topology evidence="1">Multi-pass membrane protein</topology>
    </subcellularLocation>
</comment>
<keyword evidence="1" id="KW-0813">Transport</keyword>
<dbReference type="EMBL" id="WCRY01000048">
    <property type="protein sequence ID" value="KAB4470457.1"/>
    <property type="molecule type" value="Genomic_DNA"/>
</dbReference>
<feature type="signal peptide" evidence="2">
    <location>
        <begin position="1"/>
        <end position="20"/>
    </location>
</feature>
<dbReference type="InterPro" id="IPR008969">
    <property type="entry name" value="CarboxyPept-like_regulatory"/>
</dbReference>
<evidence type="ECO:0000313" key="4">
    <source>
        <dbReference type="EMBL" id="KAB4447375.1"/>
    </source>
</evidence>
<sequence length="1046" mass="117552">MKKLFVLCTMLLWVAINALAQQKISVSGIVTDENKEPVIGANVSVKDVPGLGTITDLNGRYVIKVEPYNRLVFSYIGYQSQEVLIKNQSKVNIVLKEDVTNAIDEVVITGTGAQTKLTQTGAITTVNVDHLKANPSSSIVNTLAGNVAGVLAMQTSGQPGKNVSEFWIRGISTFGASTSAYVLVDGFERSMDEINIEDIESFSVLKDASATAIYGSKGANGVVLITTKHGKAGKINITAKAETTYNMRTITPEFENGVNYANFLNEARITRNYEPVYQPEELDIIRLGLDPDLYPNVDWMDLLLKEGAWQHRVNLNMNGGGNTARYFVSFSYLDEQGMYNTDSSLKGDYNTNADYRRYNYRMNTDIDITKSTLLKLGVSGYLSKRNSPGLGDSDVWGELFGYTPIRTPVLYSNGYVPAVGTGNKTNPWVAATQTGFNENWKNTIQTNVTLEQKLDFITKNLKFVGRFGYDTYNDNTIKRHKWPEQWLAERARNEEGELVFKKISGAGNMAQESSSSGNRREFLDLTLNWNRAFKAHHPSATLKYTQDAFVKTVALGDDLKEGVSRRNQALAGRFAYNYNYRYFVDFNFGYNGSENFAKGHRFGFFPAYSLAWNIAEEKIIKKHLKWMNMFKVRYSYGKVGNDNVGTRFPYLYSIADNYKENDQTKYYAGYNWATYGSNKSYNGLRYTKLASNDITWEIATKSDLGIDMALFNDKFTATIDYFDESRSGIYMERAFLPGMVGLDGNKPYANVGEVNSKGFDGNFSYKQKISDVKFTVRGNITYSKNEIIERDEENNVYAYQMKKGYRVNQNRGLIALGLFKDYDDIRNSPTQKYGPVMPGDIKYKDVNGDGVVNDGDIVAIGSTSKPNLIYGLGLSATWKGLDVSLHFQGAGKSQFFTYGKCIWAFTEGQWGNILKGTLDNRWVDAETAQKLGIPANENPNASYPRLSYTDNGNGNTTIYEYKNNYRNSTYWLRNGSYVRLKTIDVGYTLPKKIVNKIHFNNVRIFMTGTNLLTWSSFKLWDPEMGASRGEQYPLAKSITLGLSVNL</sequence>
<dbReference type="InterPro" id="IPR023997">
    <property type="entry name" value="TonB-dep_OMP_SusC/RagA_CS"/>
</dbReference>
<evidence type="ECO:0000313" key="8">
    <source>
        <dbReference type="EMBL" id="RHD78750.1"/>
    </source>
</evidence>
<proteinExistence type="inferred from homology"/>
<reference evidence="8 10" key="1">
    <citation type="submission" date="2018-08" db="EMBL/GenBank/DDBJ databases">
        <title>A genome reference for cultivated species of the human gut microbiota.</title>
        <authorList>
            <person name="Zou Y."/>
            <person name="Xue W."/>
            <person name="Luo G."/>
        </authorList>
    </citation>
    <scope>NUCLEOTIDE SEQUENCE [LARGE SCALE GENOMIC DNA]</scope>
    <source>
        <strain evidence="8 10">AM30-26</strain>
    </source>
</reference>
<evidence type="ECO:0000259" key="3">
    <source>
        <dbReference type="Pfam" id="PF07715"/>
    </source>
</evidence>
<dbReference type="GO" id="GO:0009279">
    <property type="term" value="C:cell outer membrane"/>
    <property type="evidence" value="ECO:0007669"/>
    <property type="project" value="UniProtKB-SubCell"/>
</dbReference>
<dbReference type="NCBIfam" id="TIGR04057">
    <property type="entry name" value="SusC_RagA_signa"/>
    <property type="match status" value="1"/>
</dbReference>
<dbReference type="AlphaFoldDB" id="A0A173SK38"/>
<reference evidence="11 12" key="2">
    <citation type="journal article" date="2019" name="Nat. Med.">
        <title>A library of human gut bacterial isolates paired with longitudinal multiomics data enables mechanistic microbiome research.</title>
        <authorList>
            <person name="Poyet M."/>
            <person name="Groussin M."/>
            <person name="Gibbons S.M."/>
            <person name="Avila-Pacheco J."/>
            <person name="Jiang X."/>
            <person name="Kearney S.M."/>
            <person name="Perrotta A.R."/>
            <person name="Berdy B."/>
            <person name="Zhao S."/>
            <person name="Lieberman T.D."/>
            <person name="Swanson P.K."/>
            <person name="Smith M."/>
            <person name="Roesemann S."/>
            <person name="Alexander J.E."/>
            <person name="Rich S.A."/>
            <person name="Livny J."/>
            <person name="Vlamakis H."/>
            <person name="Clish C."/>
            <person name="Bullock K."/>
            <person name="Deik A."/>
            <person name="Scott J."/>
            <person name="Pierce K.A."/>
            <person name="Xavier R.J."/>
            <person name="Alm E.J."/>
        </authorList>
    </citation>
    <scope>NUCLEOTIDE SEQUENCE [LARGE SCALE GENOMIC DNA]</scope>
    <source>
        <strain evidence="5 11">BIOML-A162</strain>
        <strain evidence="4 12">BIOML-A165</strain>
    </source>
</reference>
<dbReference type="SUPFAM" id="SSF56935">
    <property type="entry name" value="Porins"/>
    <property type="match status" value="1"/>
</dbReference>
<dbReference type="NCBIfam" id="TIGR04056">
    <property type="entry name" value="OMP_RagA_SusC"/>
    <property type="match status" value="1"/>
</dbReference>
<dbReference type="EMBL" id="JAQNVG010000045">
    <property type="protein sequence ID" value="MDC2238232.1"/>
    <property type="molecule type" value="Genomic_DNA"/>
</dbReference>
<dbReference type="Gene3D" id="2.60.40.1120">
    <property type="entry name" value="Carboxypeptidase-like, regulatory domain"/>
    <property type="match status" value="1"/>
</dbReference>
<dbReference type="FunFam" id="2.170.130.10:FF:000003">
    <property type="entry name" value="SusC/RagA family TonB-linked outer membrane protein"/>
    <property type="match status" value="1"/>
</dbReference>
<evidence type="ECO:0000256" key="1">
    <source>
        <dbReference type="PROSITE-ProRule" id="PRU01360"/>
    </source>
</evidence>
<dbReference type="GeneID" id="60924671"/>
<dbReference type="EMBL" id="JAGZEE010000053">
    <property type="protein sequence ID" value="MBS5413424.1"/>
    <property type="molecule type" value="Genomic_DNA"/>
</dbReference>
<dbReference type="Proteomes" id="UP001217776">
    <property type="component" value="Unassembled WGS sequence"/>
</dbReference>
<dbReference type="Proteomes" id="UP000436858">
    <property type="component" value="Unassembled WGS sequence"/>
</dbReference>
<protein>
    <submittedName>
        <fullName evidence="8">TonB-dependent receptor</fullName>
    </submittedName>
</protein>
<keyword evidence="1" id="KW-0472">Membrane</keyword>
<dbReference type="EMBL" id="QSJP01000053">
    <property type="protein sequence ID" value="RHD78750.1"/>
    <property type="molecule type" value="Genomic_DNA"/>
</dbReference>
<name>A0A173SK38_BACT4</name>
<reference evidence="9" key="4">
    <citation type="submission" date="2021-06" db="EMBL/GenBank/DDBJ databases">
        <title>Interrogation of the integrated mobile genetic elements in gut-associated Bacteroides with a consensus prediction approach.</title>
        <authorList>
            <person name="Campbell D.E."/>
            <person name="Leigh J.R."/>
            <person name="Kim T."/>
            <person name="England W."/>
            <person name="Whitaker R.J."/>
            <person name="Degnan P.H."/>
        </authorList>
    </citation>
    <scope>NUCLEOTIDE SEQUENCE</scope>
    <source>
        <strain evidence="9">VPI-BTDOT2</strain>
    </source>
</reference>
<dbReference type="Proteomes" id="UP000782901">
    <property type="component" value="Unassembled WGS sequence"/>
</dbReference>
<evidence type="ECO:0000313" key="6">
    <source>
        <dbReference type="EMBL" id="MBS5413424.1"/>
    </source>
</evidence>
<dbReference type="InterPro" id="IPR018247">
    <property type="entry name" value="EF_Hand_1_Ca_BS"/>
</dbReference>
<gene>
    <name evidence="8" type="ORF">DW780_28420</name>
    <name evidence="5" type="ORF">GAN91_26355</name>
    <name evidence="4" type="ORF">GAN93_24110</name>
    <name evidence="6" type="ORF">KHY35_22390</name>
    <name evidence="9" type="ORF">KQP59_17875</name>
    <name evidence="7" type="ORF">PO127_21030</name>
</gene>